<evidence type="ECO:0000313" key="3">
    <source>
        <dbReference type="Proteomes" id="UP000192731"/>
    </source>
</evidence>
<feature type="domain" description="DUF2357" evidence="1">
    <location>
        <begin position="101"/>
        <end position="343"/>
    </location>
</feature>
<sequence length="798" mass="94102">MDSLHSGNHILVSIETESLYLTLTGKYKDYGNTENKFQVFCQDEFMENFKISEGPILFEYTNYELIIEKKFIEDEIEFYHENILLRNQINFTSKSKRVLSGIINFQGDIGLTELVIMLNKKRNLVLLLEVFPTKIDYKDDYQQILHDVNEEIYNLSFDFLKRTYLQTSLIEKNSSSLTEFYSILQLIINNFMQALKIINSNPHHKLIKNEQVLPFHKTKKYSSKTTRWLEKNPQNVMRKGGHYVAIKALEIRKENTVDTYENQFTKYMVLEIAGRLKEFRIKYLSLNREQDELIVKSIDNIIKSLNRIMYNDTWKKVSKFAPKDSSSLVIKMAPGYKDIYKYYLMLKKGLRLQGDMFNLSIKDLSVLYEYWCFIKINSILKKKYQLLQTDLIKINNNGVFVTLKKGKNTSAKYLNPQNGEVFTVSYNLGMESVTVGQKPDNVFSLKKANSDVKYNYIFDAKYKVDFKYSISGEKKLNGATGPMEEDINAMHRYRDAIIHTSKNTENQIKRDIFGAYVLFPYKNETEYKEHKFYKSIKSVNIGGFPFLPTATNLMEEFLDELIKESSYSSFERSIEQIGTTEYLKPEYYKQRNVLLGTLSNGEQLTINLNNNFYHTRLKNINMYKNNLEYIAIYQSKNLFKDSAGIKYYGKIKNIIVLPRKEIKELPQQIKKADNLYVKFEVEKWEVLHNPILIKGNSLRTIMYTTYYLLKNCEFSEELCIKDELEFRLWMELKRWSQKVQVSLEKDNSNIASFKIDDKIVHLDDKEIVLIYKKDQIKKISLQEFSRTPGKIIRDIIRT</sequence>
<evidence type="ECO:0000259" key="1">
    <source>
        <dbReference type="Pfam" id="PF09823"/>
    </source>
</evidence>
<evidence type="ECO:0000313" key="2">
    <source>
        <dbReference type="EMBL" id="SMB81415.1"/>
    </source>
</evidence>
<dbReference type="Pfam" id="PF09823">
    <property type="entry name" value="DUF2357"/>
    <property type="match status" value="1"/>
</dbReference>
<name>A0A1W1UJW3_DESTI</name>
<accession>A0A1W1UJW3</accession>
<dbReference type="AlphaFoldDB" id="A0A1W1UJW3"/>
<dbReference type="RefSeq" id="WP_084052094.1">
    <property type="nucleotide sequence ID" value="NZ_FWWT01000007.1"/>
</dbReference>
<dbReference type="Proteomes" id="UP000192731">
    <property type="component" value="Unassembled WGS sequence"/>
</dbReference>
<reference evidence="2 3" key="1">
    <citation type="submission" date="2017-04" db="EMBL/GenBank/DDBJ databases">
        <authorList>
            <person name="Afonso C.L."/>
            <person name="Miller P.J."/>
            <person name="Scott M.A."/>
            <person name="Spackman E."/>
            <person name="Goraichik I."/>
            <person name="Dimitrov K.M."/>
            <person name="Suarez D.L."/>
            <person name="Swayne D.E."/>
        </authorList>
    </citation>
    <scope>NUCLEOTIDE SEQUENCE [LARGE SCALE GENOMIC DNA]</scope>
    <source>
        <strain evidence="2 3">DSM 11270</strain>
    </source>
</reference>
<dbReference type="InterPro" id="IPR018633">
    <property type="entry name" value="DUF2357"/>
</dbReference>
<proteinExistence type="predicted"/>
<protein>
    <recommendedName>
        <fullName evidence="1">DUF2357 domain-containing protein</fullName>
    </recommendedName>
</protein>
<organism evidence="2 3">
    <name type="scientific">Desulfonispora thiosulfatigenes DSM 11270</name>
    <dbReference type="NCBI Taxonomy" id="656914"/>
    <lineage>
        <taxon>Bacteria</taxon>
        <taxon>Bacillati</taxon>
        <taxon>Bacillota</taxon>
        <taxon>Clostridia</taxon>
        <taxon>Eubacteriales</taxon>
        <taxon>Peptococcaceae</taxon>
        <taxon>Desulfonispora</taxon>
    </lineage>
</organism>
<dbReference type="STRING" id="656914.SAMN00017405_2136"/>
<dbReference type="Pfam" id="PF04411">
    <property type="entry name" value="PDDEXK_7"/>
    <property type="match status" value="1"/>
</dbReference>
<keyword evidence="3" id="KW-1185">Reference proteome</keyword>
<gene>
    <name evidence="2" type="ORF">SAMN00017405_2136</name>
</gene>
<dbReference type="InterPro" id="IPR007505">
    <property type="entry name" value="PDDEXK_7"/>
</dbReference>
<dbReference type="EMBL" id="FWWT01000007">
    <property type="protein sequence ID" value="SMB81415.1"/>
    <property type="molecule type" value="Genomic_DNA"/>
</dbReference>